<accession>A0ABY3DMA8</accession>
<evidence type="ECO:0000256" key="14">
    <source>
        <dbReference type="SAM" id="MobiDB-lite"/>
    </source>
</evidence>
<dbReference type="PANTHER" id="PTHR11088">
    <property type="entry name" value="TRNA DIMETHYLALLYLTRANSFERASE"/>
    <property type="match status" value="1"/>
</dbReference>
<keyword evidence="5 10" id="KW-0819">tRNA processing</keyword>
<keyword evidence="4 10" id="KW-0808">Transferase</keyword>
<evidence type="ECO:0000256" key="4">
    <source>
        <dbReference type="ARBA" id="ARBA00022679"/>
    </source>
</evidence>
<dbReference type="PANTHER" id="PTHR11088:SF60">
    <property type="entry name" value="TRNA DIMETHYLALLYLTRANSFERASE"/>
    <property type="match status" value="1"/>
</dbReference>
<keyword evidence="7 10" id="KW-0067">ATP-binding</keyword>
<feature type="region of interest" description="Interaction with substrate tRNA" evidence="10">
    <location>
        <begin position="182"/>
        <end position="186"/>
    </location>
</feature>
<evidence type="ECO:0000256" key="10">
    <source>
        <dbReference type="HAMAP-Rule" id="MF_00185"/>
    </source>
</evidence>
<evidence type="ECO:0000313" key="15">
    <source>
        <dbReference type="EMBL" id="TSJ60393.1"/>
    </source>
</evidence>
<feature type="site" description="Interaction with substrate tRNA" evidence="10">
    <location>
        <position position="126"/>
    </location>
</feature>
<comment type="caution">
    <text evidence="10">Lacks conserved residue(s) required for the propagation of feature annotation.</text>
</comment>
<organism evidence="15 16">
    <name type="scientific">Ancylobacter moscoviensis</name>
    <dbReference type="NCBI Taxonomy" id="2597768"/>
    <lineage>
        <taxon>Bacteria</taxon>
        <taxon>Pseudomonadati</taxon>
        <taxon>Pseudomonadota</taxon>
        <taxon>Alphaproteobacteria</taxon>
        <taxon>Hyphomicrobiales</taxon>
        <taxon>Xanthobacteraceae</taxon>
        <taxon>Ancylobacter</taxon>
    </lineage>
</organism>
<evidence type="ECO:0000256" key="1">
    <source>
        <dbReference type="ARBA" id="ARBA00001946"/>
    </source>
</evidence>
<protein>
    <recommendedName>
        <fullName evidence="10">tRNA dimethylallyltransferase</fullName>
        <ecNumber evidence="10">2.5.1.75</ecNumber>
    </recommendedName>
    <alternativeName>
        <fullName evidence="10">Dimethylallyl diphosphate:tRNA dimethylallyltransferase</fullName>
        <shortName evidence="10">DMAPP:tRNA dimethylallyltransferase</shortName>
        <shortName evidence="10">DMATase</shortName>
    </alternativeName>
    <alternativeName>
        <fullName evidence="10">Isopentenyl-diphosphate:tRNA isopentenyltransferase</fullName>
        <shortName evidence="10">IPP transferase</shortName>
        <shortName evidence="10">IPPT</shortName>
        <shortName evidence="10">IPTase</shortName>
    </alternativeName>
</protein>
<comment type="similarity">
    <text evidence="3 10 13">Belongs to the IPP transferase family.</text>
</comment>
<comment type="cofactor">
    <cofactor evidence="1 10">
        <name>Mg(2+)</name>
        <dbReference type="ChEBI" id="CHEBI:18420"/>
    </cofactor>
</comment>
<keyword evidence="16" id="KW-1185">Reference proteome</keyword>
<dbReference type="Gene3D" id="1.10.20.140">
    <property type="match status" value="1"/>
</dbReference>
<feature type="binding site" evidence="10">
    <location>
        <begin position="37"/>
        <end position="42"/>
    </location>
    <ligand>
        <name>substrate</name>
    </ligand>
</feature>
<feature type="region of interest" description="Interaction with substrate tRNA" evidence="10">
    <location>
        <begin position="60"/>
        <end position="63"/>
    </location>
</feature>
<evidence type="ECO:0000256" key="6">
    <source>
        <dbReference type="ARBA" id="ARBA00022741"/>
    </source>
</evidence>
<evidence type="ECO:0000313" key="16">
    <source>
        <dbReference type="Proteomes" id="UP000315321"/>
    </source>
</evidence>
<dbReference type="EMBL" id="VMBP01000006">
    <property type="protein sequence ID" value="TSJ60393.1"/>
    <property type="molecule type" value="Genomic_DNA"/>
</dbReference>
<keyword evidence="6 10" id="KW-0547">Nucleotide-binding</keyword>
<evidence type="ECO:0000256" key="2">
    <source>
        <dbReference type="ARBA" id="ARBA00003213"/>
    </source>
</evidence>
<dbReference type="InterPro" id="IPR039657">
    <property type="entry name" value="Dimethylallyltransferase"/>
</dbReference>
<feature type="site" description="Interaction with substrate tRNA" evidence="10">
    <location>
        <position position="148"/>
    </location>
</feature>
<dbReference type="Proteomes" id="UP000315321">
    <property type="component" value="Unassembled WGS sequence"/>
</dbReference>
<comment type="catalytic activity">
    <reaction evidence="9 10 11">
        <text>adenosine(37) in tRNA + dimethylallyl diphosphate = N(6)-dimethylallyladenosine(37) in tRNA + diphosphate</text>
        <dbReference type="Rhea" id="RHEA:26482"/>
        <dbReference type="Rhea" id="RHEA-COMP:10162"/>
        <dbReference type="Rhea" id="RHEA-COMP:10375"/>
        <dbReference type="ChEBI" id="CHEBI:33019"/>
        <dbReference type="ChEBI" id="CHEBI:57623"/>
        <dbReference type="ChEBI" id="CHEBI:74411"/>
        <dbReference type="ChEBI" id="CHEBI:74415"/>
        <dbReference type="EC" id="2.5.1.75"/>
    </reaction>
</comment>
<dbReference type="EC" id="2.5.1.75" evidence="10"/>
<dbReference type="HAMAP" id="MF_00185">
    <property type="entry name" value="IPP_trans"/>
    <property type="match status" value="1"/>
</dbReference>
<evidence type="ECO:0000256" key="11">
    <source>
        <dbReference type="RuleBase" id="RU003783"/>
    </source>
</evidence>
<evidence type="ECO:0000256" key="7">
    <source>
        <dbReference type="ARBA" id="ARBA00022840"/>
    </source>
</evidence>
<evidence type="ECO:0000256" key="9">
    <source>
        <dbReference type="ARBA" id="ARBA00049563"/>
    </source>
</evidence>
<dbReference type="NCBIfam" id="TIGR00174">
    <property type="entry name" value="miaA"/>
    <property type="match status" value="1"/>
</dbReference>
<comment type="subunit">
    <text evidence="10">Monomer.</text>
</comment>
<name>A0ABY3DMA8_9HYPH</name>
<keyword evidence="8 10" id="KW-0460">Magnesium</keyword>
<proteinExistence type="inferred from homology"/>
<feature type="region of interest" description="Disordered" evidence="14">
    <location>
        <begin position="1"/>
        <end position="27"/>
    </location>
</feature>
<gene>
    <name evidence="10 15" type="primary">miaA</name>
    <name evidence="15" type="ORF">FO470_16685</name>
</gene>
<comment type="caution">
    <text evidence="15">The sequence shown here is derived from an EMBL/GenBank/DDBJ whole genome shotgun (WGS) entry which is preliminary data.</text>
</comment>
<evidence type="ECO:0000256" key="3">
    <source>
        <dbReference type="ARBA" id="ARBA00005842"/>
    </source>
</evidence>
<evidence type="ECO:0000256" key="12">
    <source>
        <dbReference type="RuleBase" id="RU003784"/>
    </source>
</evidence>
<dbReference type="Pfam" id="PF01715">
    <property type="entry name" value="IPPT"/>
    <property type="match status" value="1"/>
</dbReference>
<feature type="binding site" evidence="10">
    <location>
        <begin position="35"/>
        <end position="42"/>
    </location>
    <ligand>
        <name>ATP</name>
        <dbReference type="ChEBI" id="CHEBI:30616"/>
    </ligand>
</feature>
<sequence length="327" mass="36035">MPPGRRRAKRRDETHEAETGVTGNASRPRAVLIAGPTASGKSALALELAERAGGVVINADSMQVYRDLRVLSARPTAGEEARAPHRLYGHVDGAQDYSVAHWLEDARRVLSESEAEGRLPIFVGGTGLYFKALTLGLSPMPVIPAEVRARVRAFAPDAPALHARLVAVDPETAARLRPSDTQRLMRALEVFEATGRPLALWQDERAEPPVLAADQAFKLFLATDRTVLRARIAERFHAMMEEGAPEEARALLARDLPADRTILKAHGVPWFRRCFAGEITQDEAVAGAILDTRHYAKRQDTWFRHQLEGWTAVTAPEARRLLEEVSS</sequence>
<evidence type="ECO:0000256" key="13">
    <source>
        <dbReference type="RuleBase" id="RU003785"/>
    </source>
</evidence>
<dbReference type="InterPro" id="IPR027417">
    <property type="entry name" value="P-loop_NTPase"/>
</dbReference>
<dbReference type="Gene3D" id="3.40.50.300">
    <property type="entry name" value="P-loop containing nucleotide triphosphate hydrolases"/>
    <property type="match status" value="1"/>
</dbReference>
<evidence type="ECO:0000256" key="8">
    <source>
        <dbReference type="ARBA" id="ARBA00022842"/>
    </source>
</evidence>
<comment type="function">
    <text evidence="2 10 12">Catalyzes the transfer of a dimethylallyl group onto the adenine at position 37 in tRNAs that read codons beginning with uridine, leading to the formation of N6-(dimethylallyl)adenosine (i(6)A).</text>
</comment>
<dbReference type="GO" id="GO:0052381">
    <property type="term" value="F:tRNA dimethylallyltransferase activity"/>
    <property type="evidence" value="ECO:0007669"/>
    <property type="project" value="UniProtKB-EC"/>
</dbReference>
<dbReference type="SUPFAM" id="SSF52540">
    <property type="entry name" value="P-loop containing nucleoside triphosphate hydrolases"/>
    <property type="match status" value="2"/>
</dbReference>
<dbReference type="InterPro" id="IPR018022">
    <property type="entry name" value="IPT"/>
</dbReference>
<reference evidence="15 16" key="1">
    <citation type="submission" date="2019-07" db="EMBL/GenBank/DDBJ databases">
        <authorList>
            <person name="Grouzdev D.S."/>
        </authorList>
    </citation>
    <scope>NUCLEOTIDE SEQUENCE [LARGE SCALE GENOMIC DNA]</scope>
    <source>
        <strain evidence="15 16">3C</strain>
    </source>
</reference>
<evidence type="ECO:0000256" key="5">
    <source>
        <dbReference type="ARBA" id="ARBA00022694"/>
    </source>
</evidence>